<organism evidence="1 2">
    <name type="scientific">Hexamita inflata</name>
    <dbReference type="NCBI Taxonomy" id="28002"/>
    <lineage>
        <taxon>Eukaryota</taxon>
        <taxon>Metamonada</taxon>
        <taxon>Diplomonadida</taxon>
        <taxon>Hexamitidae</taxon>
        <taxon>Hexamitinae</taxon>
        <taxon>Hexamita</taxon>
    </lineage>
</organism>
<protein>
    <submittedName>
        <fullName evidence="1">Hypothetical_protein</fullName>
    </submittedName>
</protein>
<dbReference type="EMBL" id="CAXDID020000190">
    <property type="protein sequence ID" value="CAL6052021.1"/>
    <property type="molecule type" value="Genomic_DNA"/>
</dbReference>
<proteinExistence type="predicted"/>
<evidence type="ECO:0000313" key="1">
    <source>
        <dbReference type="EMBL" id="CAL6052021.1"/>
    </source>
</evidence>
<gene>
    <name evidence="1" type="ORF">HINF_LOCUS44650</name>
</gene>
<reference evidence="1 2" key="1">
    <citation type="submission" date="2024-07" db="EMBL/GenBank/DDBJ databases">
        <authorList>
            <person name="Akdeniz Z."/>
        </authorList>
    </citation>
    <scope>NUCLEOTIDE SEQUENCE [LARGE SCALE GENOMIC DNA]</scope>
</reference>
<keyword evidence="2" id="KW-1185">Reference proteome</keyword>
<evidence type="ECO:0000313" key="2">
    <source>
        <dbReference type="Proteomes" id="UP001642409"/>
    </source>
</evidence>
<name>A0ABP1K2A2_9EUKA</name>
<accession>A0ABP1K2A2</accession>
<comment type="caution">
    <text evidence="1">The sequence shown here is derived from an EMBL/GenBank/DDBJ whole genome shotgun (WGS) entry which is preliminary data.</text>
</comment>
<dbReference type="Proteomes" id="UP001642409">
    <property type="component" value="Unassembled WGS sequence"/>
</dbReference>
<sequence length="111" mass="12779">MLVLQIYQNDLPRSFQSDREIDRFCWKWRTSPDQKLTVKNGGQGVMQTTIKLFRESYSFVIPSKAEPRTNLPLPVLKVSNTLLGQGLDESGDDLRATSDEVHKYLNDIIKH</sequence>